<dbReference type="AlphaFoldDB" id="A0A180H1F3"/>
<organism evidence="1">
    <name type="scientific">Puccinia triticina (isolate 1-1 / race 1 (BBBD))</name>
    <name type="common">Brown leaf rust fungus</name>
    <dbReference type="NCBI Taxonomy" id="630390"/>
    <lineage>
        <taxon>Eukaryota</taxon>
        <taxon>Fungi</taxon>
        <taxon>Dikarya</taxon>
        <taxon>Basidiomycota</taxon>
        <taxon>Pucciniomycotina</taxon>
        <taxon>Pucciniomycetes</taxon>
        <taxon>Pucciniales</taxon>
        <taxon>Pucciniaceae</taxon>
        <taxon>Puccinia</taxon>
    </lineage>
</organism>
<reference evidence="2" key="4">
    <citation type="submission" date="2025-05" db="UniProtKB">
        <authorList>
            <consortium name="EnsemblFungi"/>
        </authorList>
    </citation>
    <scope>IDENTIFICATION</scope>
    <source>
        <strain evidence="2">isolate 1-1 / race 1 (BBBD)</strain>
    </source>
</reference>
<reference evidence="1" key="1">
    <citation type="submission" date="2009-11" db="EMBL/GenBank/DDBJ databases">
        <authorList>
            <consortium name="The Broad Institute Genome Sequencing Platform"/>
            <person name="Ward D."/>
            <person name="Feldgarden M."/>
            <person name="Earl A."/>
            <person name="Young S.K."/>
            <person name="Zeng Q."/>
            <person name="Koehrsen M."/>
            <person name="Alvarado L."/>
            <person name="Berlin A."/>
            <person name="Bochicchio J."/>
            <person name="Borenstein D."/>
            <person name="Chapman S.B."/>
            <person name="Chen Z."/>
            <person name="Engels R."/>
            <person name="Freedman E."/>
            <person name="Gellesch M."/>
            <person name="Goldberg J."/>
            <person name="Griggs A."/>
            <person name="Gujja S."/>
            <person name="Heilman E."/>
            <person name="Heiman D."/>
            <person name="Hepburn T."/>
            <person name="Howarth C."/>
            <person name="Jen D."/>
            <person name="Larson L."/>
            <person name="Lewis B."/>
            <person name="Mehta T."/>
            <person name="Park D."/>
            <person name="Pearson M."/>
            <person name="Roberts A."/>
            <person name="Saif S."/>
            <person name="Shea T."/>
            <person name="Shenoy N."/>
            <person name="Sisk P."/>
            <person name="Stolte C."/>
            <person name="Sykes S."/>
            <person name="Thomson T."/>
            <person name="Walk T."/>
            <person name="White J."/>
            <person name="Yandava C."/>
            <person name="Izard J."/>
            <person name="Baranova O.V."/>
            <person name="Blanton J.M."/>
            <person name="Tanner A.C."/>
            <person name="Dewhirst F.E."/>
            <person name="Haas B."/>
            <person name="Nusbaum C."/>
            <person name="Birren B."/>
        </authorList>
    </citation>
    <scope>NUCLEOTIDE SEQUENCE [LARGE SCALE GENOMIC DNA]</scope>
    <source>
        <strain evidence="1">1-1 BBBD Race 1</strain>
    </source>
</reference>
<dbReference type="VEuPathDB" id="FungiDB:PTTG_25535"/>
<evidence type="ECO:0000313" key="1">
    <source>
        <dbReference type="EMBL" id="OAV98850.1"/>
    </source>
</evidence>
<accession>A0A180H1F3</accession>
<reference evidence="1" key="2">
    <citation type="submission" date="2016-05" db="EMBL/GenBank/DDBJ databases">
        <title>Comparative analysis highlights variable genome content of wheat rusts and divergence of the mating loci.</title>
        <authorList>
            <person name="Cuomo C.A."/>
            <person name="Bakkeren G."/>
            <person name="Szabo L."/>
            <person name="Khalil H."/>
            <person name="Joly D."/>
            <person name="Goldberg J."/>
            <person name="Young S."/>
            <person name="Zeng Q."/>
            <person name="Fellers J."/>
        </authorList>
    </citation>
    <scope>NUCLEOTIDE SEQUENCE [LARGE SCALE GENOMIC DNA]</scope>
    <source>
        <strain evidence="1">1-1 BBBD Race 1</strain>
    </source>
</reference>
<sequence length="98" mass="10702">MTSTITKLPNDRHLLTGTITNITIADPRNCFQGTLVACIQSIIPKNLFRGMYRFGTARSSGAAFTPFSNKRSTTAHCEAREQVLITISEVCCFASCPS</sequence>
<evidence type="ECO:0000313" key="3">
    <source>
        <dbReference type="Proteomes" id="UP000005240"/>
    </source>
</evidence>
<dbReference type="EnsemblFungi" id="PTTG_25535-t43_1">
    <property type="protein sequence ID" value="PTTG_25535-t43_1-p1"/>
    <property type="gene ID" value="PTTG_25535"/>
</dbReference>
<reference evidence="2 3" key="3">
    <citation type="journal article" date="2017" name="G3 (Bethesda)">
        <title>Comparative analysis highlights variable genome content of wheat rusts and divergence of the mating loci.</title>
        <authorList>
            <person name="Cuomo C.A."/>
            <person name="Bakkeren G."/>
            <person name="Khalil H.B."/>
            <person name="Panwar V."/>
            <person name="Joly D."/>
            <person name="Linning R."/>
            <person name="Sakthikumar S."/>
            <person name="Song X."/>
            <person name="Adiconis X."/>
            <person name="Fan L."/>
            <person name="Goldberg J.M."/>
            <person name="Levin J.Z."/>
            <person name="Young S."/>
            <person name="Zeng Q."/>
            <person name="Anikster Y."/>
            <person name="Bruce M."/>
            <person name="Wang M."/>
            <person name="Yin C."/>
            <person name="McCallum B."/>
            <person name="Szabo L.J."/>
            <person name="Hulbert S."/>
            <person name="Chen X."/>
            <person name="Fellers J.P."/>
        </authorList>
    </citation>
    <scope>NUCLEOTIDE SEQUENCE</scope>
    <source>
        <strain evidence="2">isolate 1-1 / race 1 (BBBD)</strain>
        <strain evidence="3">Isolate 1-1 / race 1 (BBBD)</strain>
    </source>
</reference>
<name>A0A180H1F3_PUCT1</name>
<evidence type="ECO:0000313" key="2">
    <source>
        <dbReference type="EnsemblFungi" id="PTTG_25535-t43_1-p1"/>
    </source>
</evidence>
<dbReference type="EMBL" id="ADAS02000005">
    <property type="protein sequence ID" value="OAV98850.1"/>
    <property type="molecule type" value="Genomic_DNA"/>
</dbReference>
<dbReference type="Proteomes" id="UP000005240">
    <property type="component" value="Unassembled WGS sequence"/>
</dbReference>
<proteinExistence type="predicted"/>
<keyword evidence="3" id="KW-1185">Reference proteome</keyword>
<gene>
    <name evidence="1" type="ORF">PTTG_25535</name>
</gene>
<protein>
    <submittedName>
        <fullName evidence="1 2">Uncharacterized protein</fullName>
    </submittedName>
</protein>